<evidence type="ECO:0000313" key="18">
    <source>
        <dbReference type="EMBL" id="VDK66928.1"/>
    </source>
</evidence>
<protein>
    <recommendedName>
        <fullName evidence="13">Sodium/hydrogen exchanger</fullName>
    </recommendedName>
</protein>
<dbReference type="InterPro" id="IPR006153">
    <property type="entry name" value="Cation/H_exchanger_TM"/>
</dbReference>
<evidence type="ECO:0000256" key="3">
    <source>
        <dbReference type="ARBA" id="ARBA00007367"/>
    </source>
</evidence>
<dbReference type="PRINTS" id="PR01084">
    <property type="entry name" value="NAHEXCHNGR"/>
</dbReference>
<dbReference type="Pfam" id="PF00999">
    <property type="entry name" value="Na_H_Exchanger"/>
    <property type="match status" value="1"/>
</dbReference>
<name>A0A182E053_ONCOC</name>
<evidence type="ECO:0000256" key="8">
    <source>
        <dbReference type="ARBA" id="ARBA00022989"/>
    </source>
</evidence>
<evidence type="ECO:0000256" key="4">
    <source>
        <dbReference type="ARBA" id="ARBA00022448"/>
    </source>
</evidence>
<gene>
    <name evidence="17" type="ORF">NOO_LOCUS1324</name>
    <name evidence="18" type="ORF">NOO_LOCUS2726</name>
</gene>
<keyword evidence="15" id="KW-0732">Signal</keyword>
<evidence type="ECO:0000256" key="13">
    <source>
        <dbReference type="RuleBase" id="RU003722"/>
    </source>
</evidence>
<comment type="similarity">
    <text evidence="3 13">Belongs to the monovalent cation:proton antiporter 1 (CPA1) transporter (TC 2.A.36) family.</text>
</comment>
<feature type="domain" description="Cation/H+ exchanger transmembrane" evidence="16">
    <location>
        <begin position="59"/>
        <end position="507"/>
    </location>
</feature>
<organism evidence="20">
    <name type="scientific">Onchocerca ochengi</name>
    <name type="common">Filarial nematode worm</name>
    <dbReference type="NCBI Taxonomy" id="42157"/>
    <lineage>
        <taxon>Eukaryota</taxon>
        <taxon>Metazoa</taxon>
        <taxon>Ecdysozoa</taxon>
        <taxon>Nematoda</taxon>
        <taxon>Chromadorea</taxon>
        <taxon>Rhabditida</taxon>
        <taxon>Spirurina</taxon>
        <taxon>Spiruromorpha</taxon>
        <taxon>Filarioidea</taxon>
        <taxon>Onchocercidae</taxon>
        <taxon>Onchocerca</taxon>
    </lineage>
</organism>
<dbReference type="Proteomes" id="UP000271087">
    <property type="component" value="Unassembled WGS sequence"/>
</dbReference>
<reference evidence="20 21" key="1">
    <citation type="submission" date="2016-06" db="UniProtKB">
        <authorList>
            <consortium name="WormBaseParasite"/>
        </authorList>
    </citation>
    <scope>IDENTIFICATION</scope>
</reference>
<reference evidence="17 19" key="2">
    <citation type="submission" date="2018-08" db="EMBL/GenBank/DDBJ databases">
        <authorList>
            <person name="Laetsch R D."/>
            <person name="Stevens L."/>
            <person name="Kumar S."/>
            <person name="Blaxter L. M."/>
        </authorList>
    </citation>
    <scope>NUCLEOTIDE SEQUENCE [LARGE SCALE GENOMIC DNA]</scope>
</reference>
<feature type="signal peptide" evidence="15">
    <location>
        <begin position="1"/>
        <end position="19"/>
    </location>
</feature>
<evidence type="ECO:0000313" key="20">
    <source>
        <dbReference type="WBParaSite" id="nOo.2.0.1.t01324-RA"/>
    </source>
</evidence>
<evidence type="ECO:0000256" key="12">
    <source>
        <dbReference type="ARBA" id="ARBA00023201"/>
    </source>
</evidence>
<dbReference type="GO" id="GO:0051453">
    <property type="term" value="P:regulation of intracellular pH"/>
    <property type="evidence" value="ECO:0007669"/>
    <property type="project" value="TreeGrafter"/>
</dbReference>
<keyword evidence="13" id="KW-0050">Antiport</keyword>
<feature type="transmembrane region" description="Helical" evidence="14">
    <location>
        <begin position="417"/>
        <end position="442"/>
    </location>
</feature>
<keyword evidence="9" id="KW-0915">Sodium</keyword>
<feature type="transmembrane region" description="Helical" evidence="14">
    <location>
        <begin position="485"/>
        <end position="506"/>
    </location>
</feature>
<dbReference type="InterPro" id="IPR002090">
    <property type="entry name" value="NHE-6/7/9"/>
</dbReference>
<dbReference type="AlphaFoldDB" id="A0A182E053"/>
<evidence type="ECO:0000313" key="21">
    <source>
        <dbReference type="WBParaSite" id="nOo.2.0.1.t02726-RA"/>
    </source>
</evidence>
<keyword evidence="4 13" id="KW-0813">Transport</keyword>
<evidence type="ECO:0000256" key="14">
    <source>
        <dbReference type="SAM" id="Phobius"/>
    </source>
</evidence>
<keyword evidence="7" id="KW-0967">Endosome</keyword>
<evidence type="ECO:0000256" key="6">
    <source>
        <dbReference type="ARBA" id="ARBA00022692"/>
    </source>
</evidence>
<evidence type="ECO:0000256" key="7">
    <source>
        <dbReference type="ARBA" id="ARBA00022753"/>
    </source>
</evidence>
<dbReference type="EMBL" id="UYRW01000455">
    <property type="protein sequence ID" value="VDK66928.1"/>
    <property type="molecule type" value="Genomic_DNA"/>
</dbReference>
<dbReference type="EMBL" id="UYRW01000163">
    <property type="protein sequence ID" value="VDK63933.1"/>
    <property type="molecule type" value="Genomic_DNA"/>
</dbReference>
<feature type="transmembrane region" description="Helical" evidence="14">
    <location>
        <begin position="43"/>
        <end position="66"/>
    </location>
</feature>
<evidence type="ECO:0000256" key="11">
    <source>
        <dbReference type="ARBA" id="ARBA00023136"/>
    </source>
</evidence>
<feature type="transmembrane region" description="Helical" evidence="14">
    <location>
        <begin position="229"/>
        <end position="248"/>
    </location>
</feature>
<dbReference type="GO" id="GO:0015386">
    <property type="term" value="F:potassium:proton antiporter activity"/>
    <property type="evidence" value="ECO:0007669"/>
    <property type="project" value="TreeGrafter"/>
</dbReference>
<feature type="transmembrane region" description="Helical" evidence="14">
    <location>
        <begin position="454"/>
        <end position="473"/>
    </location>
</feature>
<dbReference type="PANTHER" id="PTHR10110">
    <property type="entry name" value="SODIUM/HYDROGEN EXCHANGER"/>
    <property type="match status" value="1"/>
</dbReference>
<dbReference type="WBParaSite" id="nOo.2.0.1.t01324-RA">
    <property type="protein sequence ID" value="nOo.2.0.1.t01324-RA"/>
    <property type="gene ID" value="nOo.2.0.1.g01324"/>
</dbReference>
<dbReference type="PRINTS" id="PR01088">
    <property type="entry name" value="NAHEXCHNGR6"/>
</dbReference>
<keyword evidence="8 14" id="KW-1133">Transmembrane helix</keyword>
<feature type="transmembrane region" description="Helical" evidence="14">
    <location>
        <begin position="393"/>
        <end position="411"/>
    </location>
</feature>
<sequence>MASQVSLLFLLLYFHYVSGFGGRHDSAEHIEQAAEKRAHSIHLVDTLILLIFVALLVLIVLTAWFFKHHRLWFIHETGLTLCYGLLIGVLLRYTNVGVIESQTIDVMQKNRSVMRDPPDYLRLEVEPVKAQKVQFHYELIEGFFGDKEKQSEQHLEQKAVFSPEIFFNLLLPPIIFNAGYSLKKRHFFRNIGSILTFAFAGTTISAVIIAIVMHSFCWLFSSSFTFKELLFFGALMSSTDPVSVLAVFQEMEVESDLYALVFGESVLNDAVAIVLASSVDNFDSNKSFFDLEALFAAVADFLSVFFGSLLLGSIIGCATALITKMTEIKEFPLLESALFILLSYLSFLLAEFVELTGIVAVLFCAICQAHYTYNNLSDEARTRTKQFFEEVSFLMESFIFCYIGVSVSVSHNQQWSISFLLCTLLSLFLSRAAHIYPVSAILNIRRKPKIPQRYQHMMLFAGLRGAMAFALAYRNTSTDNRQIMATTTSIVVIVTVLFNGGLTSWFTEYLGIRDIFDGNYRFRHGVDAHDDSQLQQSMDDVHLQGMDTRVSGQNPWDKAFLPRKWYNFDASFMKPFLTNANPTLLETMPSFMTPFAKIFTTKQQLTMYTRTTNNGSVSNQSTSNDNPFLRNVRYILRNHRAATDPGYYNGKFHHMAFDKHTNFYFEIRQQKLVILDFSINGYVAKLKLARDGTFYCCLAPMENVVTDESKRLKHISGRVAVATVDNQRFPNLEGLPVTEECLPKVATTPLKGSTSLP</sequence>
<dbReference type="InterPro" id="IPR004709">
    <property type="entry name" value="NaH_exchanger"/>
</dbReference>
<evidence type="ECO:0000256" key="2">
    <source>
        <dbReference type="ARBA" id="ARBA00004651"/>
    </source>
</evidence>
<evidence type="ECO:0000256" key="1">
    <source>
        <dbReference type="ARBA" id="ARBA00004195"/>
    </source>
</evidence>
<dbReference type="PANTHER" id="PTHR10110:SF187">
    <property type="entry name" value="SODIUM_HYDROGEN EXCHANGER"/>
    <property type="match status" value="1"/>
</dbReference>
<dbReference type="InterPro" id="IPR018422">
    <property type="entry name" value="Cation/H_exchanger_CPA1"/>
</dbReference>
<evidence type="ECO:0000256" key="10">
    <source>
        <dbReference type="ARBA" id="ARBA00023065"/>
    </source>
</evidence>
<comment type="subcellular location">
    <subcellularLocation>
        <location evidence="2">Cell membrane</location>
        <topology evidence="2">Multi-pass membrane protein</topology>
    </subcellularLocation>
    <subcellularLocation>
        <location evidence="1">Recycling endosome membrane</location>
        <topology evidence="1">Multi-pass membrane protein</topology>
    </subcellularLocation>
</comment>
<evidence type="ECO:0000259" key="16">
    <source>
        <dbReference type="Pfam" id="PF00999"/>
    </source>
</evidence>
<evidence type="ECO:0000313" key="17">
    <source>
        <dbReference type="EMBL" id="VDK63933.1"/>
    </source>
</evidence>
<evidence type="ECO:0000256" key="15">
    <source>
        <dbReference type="SAM" id="SignalP"/>
    </source>
</evidence>
<keyword evidence="5" id="KW-1003">Cell membrane</keyword>
<keyword evidence="19" id="KW-1185">Reference proteome</keyword>
<evidence type="ECO:0000256" key="9">
    <source>
        <dbReference type="ARBA" id="ARBA00023053"/>
    </source>
</evidence>
<dbReference type="OrthoDB" id="196264at2759"/>
<dbReference type="Gene3D" id="6.10.140.1330">
    <property type="match status" value="1"/>
</dbReference>
<dbReference type="GO" id="GO:0005886">
    <property type="term" value="C:plasma membrane"/>
    <property type="evidence" value="ECO:0007669"/>
    <property type="project" value="UniProtKB-SubCell"/>
</dbReference>
<keyword evidence="11 14" id="KW-0472">Membrane</keyword>
<feature type="transmembrane region" description="Helical" evidence="14">
    <location>
        <begin position="194"/>
        <end position="217"/>
    </location>
</feature>
<feature type="chain" id="PRO_5010068675" description="Sodium/hydrogen exchanger" evidence="15">
    <location>
        <begin position="20"/>
        <end position="757"/>
    </location>
</feature>
<keyword evidence="10 13" id="KW-0406">Ion transport</keyword>
<dbReference type="STRING" id="42157.A0A182E053"/>
<dbReference type="GO" id="GO:0015385">
    <property type="term" value="F:sodium:proton antiporter activity"/>
    <property type="evidence" value="ECO:0007669"/>
    <property type="project" value="InterPro"/>
</dbReference>
<accession>A0A182E053</accession>
<feature type="transmembrane region" description="Helical" evidence="14">
    <location>
        <begin position="333"/>
        <end position="349"/>
    </location>
</feature>
<dbReference type="GO" id="GO:0055038">
    <property type="term" value="C:recycling endosome membrane"/>
    <property type="evidence" value="ECO:0007669"/>
    <property type="project" value="UniProtKB-SubCell"/>
</dbReference>
<proteinExistence type="inferred from homology"/>
<feature type="transmembrane region" description="Helical" evidence="14">
    <location>
        <begin position="257"/>
        <end position="276"/>
    </location>
</feature>
<evidence type="ECO:0000313" key="19">
    <source>
        <dbReference type="Proteomes" id="UP000271087"/>
    </source>
</evidence>
<dbReference type="GO" id="GO:0098719">
    <property type="term" value="P:sodium ion import across plasma membrane"/>
    <property type="evidence" value="ECO:0007669"/>
    <property type="project" value="TreeGrafter"/>
</dbReference>
<dbReference type="NCBIfam" id="TIGR00840">
    <property type="entry name" value="b_cpa1"/>
    <property type="match status" value="1"/>
</dbReference>
<keyword evidence="12 13" id="KW-0739">Sodium transport</keyword>
<keyword evidence="6 13" id="KW-0812">Transmembrane</keyword>
<dbReference type="WBParaSite" id="nOo.2.0.1.t02726-RA">
    <property type="protein sequence ID" value="nOo.2.0.1.t02726-RA"/>
    <property type="gene ID" value="nOo.2.0.1.g02726"/>
</dbReference>
<feature type="transmembrane region" description="Helical" evidence="14">
    <location>
        <begin position="296"/>
        <end position="321"/>
    </location>
</feature>
<evidence type="ECO:0000256" key="5">
    <source>
        <dbReference type="ARBA" id="ARBA00022475"/>
    </source>
</evidence>
<feature type="transmembrane region" description="Helical" evidence="14">
    <location>
        <begin position="73"/>
        <end position="93"/>
    </location>
</feature>